<accession>A0A8D5AKF6</accession>
<evidence type="ECO:0000259" key="2">
    <source>
        <dbReference type="Pfam" id="PF20250"/>
    </source>
</evidence>
<dbReference type="PANTHER" id="PTHR38032">
    <property type="entry name" value="POLYMERASE-RELATED"/>
    <property type="match status" value="1"/>
</dbReference>
<feature type="domain" description="Flagellar Assembly Protein A N-terminal region" evidence="2">
    <location>
        <begin position="176"/>
        <end position="339"/>
    </location>
</feature>
<protein>
    <recommendedName>
        <fullName evidence="2">Flagellar Assembly Protein A N-terminal region domain-containing protein</fullName>
    </recommendedName>
</protein>
<sequence length="621" mass="66079">MLLSHSDGAGDTHVLVSEDRMSLYLAVSSVDGRKRPTLRSIKTLLAEKGVVAKIDEHLVESMLAGLLEPFSATSYTKIAAGVAPVDGENSRLQPCFTTPDGAVKQGDELAAMLAPGEGRFGVDVFGEHIPARPGEALEIRLGENAVYDEAGERIVAAADGYAAVVGNAVAVSPCFRVTVDADGYRATVSFDHPEAGLPELLRYLGGLGIVFGISQEALKQAFAQGEAAGVVAAEGVKPVPGQDAEIEFRFARRPGWQTIDAQHWKLQHQNPLAMFDAGERLVVLKPAVPGKPGKTVLGTEVPVAPVHRAAIVAGKNVAQETVDGVQAFSGKIRGAPILHGNTLDVVDEYVVEGDARPDGGEIRFAGNVVIRGDVASGDVIYSDRDIVVKGAVYDATLHAKGNIVVDSGIHGAKAGKVVCGGNLTAKYLDDCCIEVAGDVVIANEIIASHVYCLGVVRCGNGSIYGGEVVALKGVEAKHLGNASYMKTRVVAGRDYTLLRELKQHDHQKNALNAERVKINDQVQQYKVHPEVLAHISATQRQELRGLLLRLTEIAKQMEEADARFHEGKQRELAAGVREILVRKGVYPGVYVEMGGACLEVREEVAGPVKIAFDGKVTFIRG</sequence>
<dbReference type="Proteomes" id="UP000824988">
    <property type="component" value="Chromosome"/>
</dbReference>
<proteinExistence type="predicted"/>
<feature type="coiled-coil region" evidence="1">
    <location>
        <begin position="501"/>
        <end position="560"/>
    </location>
</feature>
<dbReference type="InterPro" id="IPR005646">
    <property type="entry name" value="FapA"/>
</dbReference>
<dbReference type="EMBL" id="AP019782">
    <property type="protein sequence ID" value="BBL71744.1"/>
    <property type="molecule type" value="Genomic_DNA"/>
</dbReference>
<name>A0A8D5AKF6_9GAMM</name>
<evidence type="ECO:0000313" key="4">
    <source>
        <dbReference type="Proteomes" id="UP000824988"/>
    </source>
</evidence>
<dbReference type="Pfam" id="PF03961">
    <property type="entry name" value="FapA"/>
    <property type="match status" value="1"/>
</dbReference>
<dbReference type="InterPro" id="IPR046865">
    <property type="entry name" value="FapA_b_solenoid"/>
</dbReference>
<reference evidence="3" key="1">
    <citation type="submission" date="2019-06" db="EMBL/GenBank/DDBJ databases">
        <title>Complete genome sequence of Methylogaea oryzae strain JCM16910.</title>
        <authorList>
            <person name="Asakawa S."/>
        </authorList>
    </citation>
    <scope>NUCLEOTIDE SEQUENCE</scope>
    <source>
        <strain evidence="3">E10</strain>
    </source>
</reference>
<dbReference type="Pfam" id="PF20250">
    <property type="entry name" value="FapA_N"/>
    <property type="match status" value="2"/>
</dbReference>
<dbReference type="InterPro" id="IPR046866">
    <property type="entry name" value="FapA_N"/>
</dbReference>
<keyword evidence="1" id="KW-0175">Coiled coil</keyword>
<evidence type="ECO:0000256" key="1">
    <source>
        <dbReference type="SAM" id="Coils"/>
    </source>
</evidence>
<dbReference type="PANTHER" id="PTHR38032:SF1">
    <property type="entry name" value="RNA-BINDING PROTEIN KHPB N-TERMINAL DOMAIN-CONTAINING PROTEIN"/>
    <property type="match status" value="1"/>
</dbReference>
<dbReference type="KEGG" id="moz:MoryE10_23500"/>
<gene>
    <name evidence="3" type="ORF">MoryE10_23500</name>
</gene>
<dbReference type="AlphaFoldDB" id="A0A8D5AKF6"/>
<organism evidence="3 4">
    <name type="scientific">Methylogaea oryzae</name>
    <dbReference type="NCBI Taxonomy" id="1295382"/>
    <lineage>
        <taxon>Bacteria</taxon>
        <taxon>Pseudomonadati</taxon>
        <taxon>Pseudomonadota</taxon>
        <taxon>Gammaproteobacteria</taxon>
        <taxon>Methylococcales</taxon>
        <taxon>Methylococcaceae</taxon>
        <taxon>Methylogaea</taxon>
    </lineage>
</organism>
<keyword evidence="4" id="KW-1185">Reference proteome</keyword>
<evidence type="ECO:0000313" key="3">
    <source>
        <dbReference type="EMBL" id="BBL71744.1"/>
    </source>
</evidence>
<feature type="domain" description="Flagellar Assembly Protein A N-terminal region" evidence="2">
    <location>
        <begin position="14"/>
        <end position="165"/>
    </location>
</feature>